<feature type="compositionally biased region" description="Low complexity" evidence="1">
    <location>
        <begin position="48"/>
        <end position="60"/>
    </location>
</feature>
<feature type="region of interest" description="Disordered" evidence="1">
    <location>
        <begin position="93"/>
        <end position="125"/>
    </location>
</feature>
<dbReference type="EMBL" id="JACCJB010000025">
    <property type="protein sequence ID" value="KAF6217690.1"/>
    <property type="molecule type" value="Genomic_DNA"/>
</dbReference>
<protein>
    <submittedName>
        <fullName evidence="2">Uncharacterized protein</fullName>
    </submittedName>
</protein>
<dbReference type="RefSeq" id="XP_037147125.1">
    <property type="nucleotide sequence ID" value="XM_037297415.1"/>
</dbReference>
<dbReference type="Proteomes" id="UP000593566">
    <property type="component" value="Unassembled WGS sequence"/>
</dbReference>
<keyword evidence="3" id="KW-1185">Reference proteome</keyword>
<sequence length="125" mass="12219">MHERREVAHEFPTDGLGRAVVNDEAELEGAPADDEVGLRGREVGHPGGDAADVDVGVEVGQEGGGGGGGDEHGEVGGAFEVEAVEGEGGAALLEGWVGGGEGGGGGDWGGGAWGEEAGEEEDQGG</sequence>
<reference evidence="2 3" key="1">
    <citation type="journal article" date="2020" name="Genomics">
        <title>Complete, high-quality genomes from long-read metagenomic sequencing of two wolf lichen thalli reveals enigmatic genome architecture.</title>
        <authorList>
            <person name="McKenzie S.K."/>
            <person name="Walston R.F."/>
            <person name="Allen J.L."/>
        </authorList>
    </citation>
    <scope>NUCLEOTIDE SEQUENCE [LARGE SCALE GENOMIC DNA]</scope>
    <source>
        <strain evidence="2">WasteWater1</strain>
    </source>
</reference>
<gene>
    <name evidence="2" type="ORF">HO133_006517</name>
</gene>
<organism evidence="2 3">
    <name type="scientific">Letharia lupina</name>
    <dbReference type="NCBI Taxonomy" id="560253"/>
    <lineage>
        <taxon>Eukaryota</taxon>
        <taxon>Fungi</taxon>
        <taxon>Dikarya</taxon>
        <taxon>Ascomycota</taxon>
        <taxon>Pezizomycotina</taxon>
        <taxon>Lecanoromycetes</taxon>
        <taxon>OSLEUM clade</taxon>
        <taxon>Lecanoromycetidae</taxon>
        <taxon>Lecanorales</taxon>
        <taxon>Lecanorineae</taxon>
        <taxon>Parmeliaceae</taxon>
        <taxon>Letharia</taxon>
    </lineage>
</organism>
<name>A0A8H6C699_9LECA</name>
<accession>A0A8H6C699</accession>
<evidence type="ECO:0000313" key="2">
    <source>
        <dbReference type="EMBL" id="KAF6217690.1"/>
    </source>
</evidence>
<evidence type="ECO:0000256" key="1">
    <source>
        <dbReference type="SAM" id="MobiDB-lite"/>
    </source>
</evidence>
<feature type="region of interest" description="Disordered" evidence="1">
    <location>
        <begin position="27"/>
        <end position="77"/>
    </location>
</feature>
<dbReference type="AlphaFoldDB" id="A0A8H6C699"/>
<evidence type="ECO:0000313" key="3">
    <source>
        <dbReference type="Proteomes" id="UP000593566"/>
    </source>
</evidence>
<proteinExistence type="predicted"/>
<feature type="compositionally biased region" description="Acidic residues" evidence="1">
    <location>
        <begin position="116"/>
        <end position="125"/>
    </location>
</feature>
<dbReference type="GeneID" id="59334918"/>
<comment type="caution">
    <text evidence="2">The sequence shown here is derived from an EMBL/GenBank/DDBJ whole genome shotgun (WGS) entry which is preliminary data.</text>
</comment>
<feature type="compositionally biased region" description="Gly residues" evidence="1">
    <location>
        <begin position="96"/>
        <end position="113"/>
    </location>
</feature>